<dbReference type="EMBL" id="AP023321">
    <property type="protein sequence ID" value="BCI60634.1"/>
    <property type="molecule type" value="Genomic_DNA"/>
</dbReference>
<dbReference type="AlphaFoldDB" id="A0A7I8D7M1"/>
<accession>A0A7I8D7M1</accession>
<protein>
    <submittedName>
        <fullName evidence="1">Uncharacterized protein</fullName>
    </submittedName>
</protein>
<proteinExistence type="predicted"/>
<evidence type="ECO:0000313" key="1">
    <source>
        <dbReference type="EMBL" id="BCI60634.1"/>
    </source>
</evidence>
<organism evidence="1 2">
    <name type="scientific">Solibaculum mannosilyticum</name>
    <dbReference type="NCBI Taxonomy" id="2780922"/>
    <lineage>
        <taxon>Bacteria</taxon>
        <taxon>Bacillati</taxon>
        <taxon>Bacillota</taxon>
        <taxon>Clostridia</taxon>
        <taxon>Eubacteriales</taxon>
        <taxon>Oscillospiraceae</taxon>
        <taxon>Solibaculum</taxon>
    </lineage>
</organism>
<sequence>MIMCGDPCGQLLEDAELQLAAYGYSDITGANLITLRNIVKRTVSSICNQCNVPEMPGGLYYVALDRICGQYLQQDIGRMQMDTEGTDRPVQSISEGDTSITFSSDTSKAEALLQRLLTSGADEIAKYRRLAW</sequence>
<gene>
    <name evidence="1" type="ORF">C12CBH8_12730</name>
</gene>
<dbReference type="Proteomes" id="UP000593890">
    <property type="component" value="Chromosome"/>
</dbReference>
<evidence type="ECO:0000313" key="2">
    <source>
        <dbReference type="Proteomes" id="UP000593890"/>
    </source>
</evidence>
<name>A0A7I8D7M1_9FIRM</name>
<keyword evidence="2" id="KW-1185">Reference proteome</keyword>
<reference evidence="2" key="1">
    <citation type="submission" date="2020-07" db="EMBL/GenBank/DDBJ databases">
        <title>Complete genome sequencing of Clostridia bacterium strain 12CBH8.</title>
        <authorList>
            <person name="Sakamoto M."/>
            <person name="Murakami T."/>
            <person name="Mori H."/>
        </authorList>
    </citation>
    <scope>NUCLEOTIDE SEQUENCE [LARGE SCALE GENOMIC DNA]</scope>
    <source>
        <strain evidence="2">12CBH8</strain>
    </source>
</reference>
<dbReference type="KEGG" id="sman:C12CBH8_12730"/>